<reference evidence="1 2" key="1">
    <citation type="journal article" date="2012" name="Genome Biol.">
        <title>Sequencing three crocodilian genomes to illuminate the evolution of archosaurs and amniotes.</title>
        <authorList>
            <person name="St John J.A."/>
            <person name="Braun E.L."/>
            <person name="Isberg S.R."/>
            <person name="Miles L.G."/>
            <person name="Chong A.Y."/>
            <person name="Gongora J."/>
            <person name="Dalzell P."/>
            <person name="Moran C."/>
            <person name="Bed'hom B."/>
            <person name="Abzhanov A."/>
            <person name="Burgess S.C."/>
            <person name="Cooksey A.M."/>
            <person name="Castoe T.A."/>
            <person name="Crawford N.G."/>
            <person name="Densmore L.D."/>
            <person name="Drew J.C."/>
            <person name="Edwards S.V."/>
            <person name="Faircloth B.C."/>
            <person name="Fujita M.K."/>
            <person name="Greenwold M.J."/>
            <person name="Hoffmann F.G."/>
            <person name="Howard J.M."/>
            <person name="Iguchi T."/>
            <person name="Janes D.E."/>
            <person name="Khan S.Y."/>
            <person name="Kohno S."/>
            <person name="de Koning A.J."/>
            <person name="Lance S.L."/>
            <person name="McCarthy F.M."/>
            <person name="McCormack J.E."/>
            <person name="Merchant M.E."/>
            <person name="Peterson D.G."/>
            <person name="Pollock D.D."/>
            <person name="Pourmand N."/>
            <person name="Raney B.J."/>
            <person name="Roessler K.A."/>
            <person name="Sanford J.R."/>
            <person name="Sawyer R.H."/>
            <person name="Schmidt C.J."/>
            <person name="Triplett E.W."/>
            <person name="Tuberville T.D."/>
            <person name="Venegas-Anaya M."/>
            <person name="Howard J.T."/>
            <person name="Jarvis E.D."/>
            <person name="Guillette L.J.Jr."/>
            <person name="Glenn T.C."/>
            <person name="Green R.E."/>
            <person name="Ray D.A."/>
        </authorList>
    </citation>
    <scope>NUCLEOTIDE SEQUENCE [LARGE SCALE GENOMIC DNA]</scope>
    <source>
        <strain evidence="1">KSC_2009_1</strain>
    </source>
</reference>
<name>A0A151N5B3_ALLMI</name>
<evidence type="ECO:0000313" key="1">
    <source>
        <dbReference type="EMBL" id="KYO31982.1"/>
    </source>
</evidence>
<protein>
    <submittedName>
        <fullName evidence="1">Uncharacterized protein</fullName>
    </submittedName>
</protein>
<comment type="caution">
    <text evidence="1">The sequence shown here is derived from an EMBL/GenBank/DDBJ whole genome shotgun (WGS) entry which is preliminary data.</text>
</comment>
<proteinExistence type="predicted"/>
<evidence type="ECO:0000313" key="2">
    <source>
        <dbReference type="Proteomes" id="UP000050525"/>
    </source>
</evidence>
<dbReference type="EMBL" id="AKHW03004004">
    <property type="protein sequence ID" value="KYO31982.1"/>
    <property type="molecule type" value="Genomic_DNA"/>
</dbReference>
<dbReference type="Proteomes" id="UP000050525">
    <property type="component" value="Unassembled WGS sequence"/>
</dbReference>
<keyword evidence="2" id="KW-1185">Reference proteome</keyword>
<gene>
    <name evidence="1" type="ORF">Y1Q_0007019</name>
</gene>
<dbReference type="AlphaFoldDB" id="A0A151N5B3"/>
<sequence>MQVYKAAAVAKLNVSKSICLAVGEVKDLESLGVSVPHEGVRILGIDFDLELSGRTVWEKTEAKVKQQLGL</sequence>
<organism evidence="1 2">
    <name type="scientific">Alligator mississippiensis</name>
    <name type="common">American alligator</name>
    <dbReference type="NCBI Taxonomy" id="8496"/>
    <lineage>
        <taxon>Eukaryota</taxon>
        <taxon>Metazoa</taxon>
        <taxon>Chordata</taxon>
        <taxon>Craniata</taxon>
        <taxon>Vertebrata</taxon>
        <taxon>Euteleostomi</taxon>
        <taxon>Archelosauria</taxon>
        <taxon>Archosauria</taxon>
        <taxon>Crocodylia</taxon>
        <taxon>Alligatoridae</taxon>
        <taxon>Alligatorinae</taxon>
        <taxon>Alligator</taxon>
    </lineage>
</organism>
<accession>A0A151N5B3</accession>